<reference evidence="1 2" key="1">
    <citation type="journal article" date="2019" name="PLoS Negl. Trop. Dis.">
        <title>Whole genome sequencing of Entamoeba nuttalli reveals mammalian host-related molecular signatures and a novel octapeptide-repeat surface protein.</title>
        <authorList>
            <person name="Tanaka M."/>
            <person name="Makiuchi T."/>
            <person name="Komiyama T."/>
            <person name="Shiina T."/>
            <person name="Osaki K."/>
            <person name="Tachibana H."/>
        </authorList>
    </citation>
    <scope>NUCLEOTIDE SEQUENCE [LARGE SCALE GENOMIC DNA]</scope>
    <source>
        <strain evidence="1 2">P19-061405</strain>
    </source>
</reference>
<evidence type="ECO:0008006" key="3">
    <source>
        <dbReference type="Google" id="ProtNLM"/>
    </source>
</evidence>
<dbReference type="Gene3D" id="3.30.70.330">
    <property type="match status" value="1"/>
</dbReference>
<dbReference type="InterPro" id="IPR012677">
    <property type="entry name" value="Nucleotide-bd_a/b_plait_sf"/>
</dbReference>
<name>A0ABQ0D8K9_9EUKA</name>
<evidence type="ECO:0000313" key="1">
    <source>
        <dbReference type="EMBL" id="GAB1219181.1"/>
    </source>
</evidence>
<accession>A0ABQ0D8K9</accession>
<organism evidence="1 2">
    <name type="scientific">Entamoeba nuttalli</name>
    <dbReference type="NCBI Taxonomy" id="412467"/>
    <lineage>
        <taxon>Eukaryota</taxon>
        <taxon>Amoebozoa</taxon>
        <taxon>Evosea</taxon>
        <taxon>Archamoebae</taxon>
        <taxon>Mastigamoebida</taxon>
        <taxon>Entamoebidae</taxon>
        <taxon>Entamoeba</taxon>
    </lineage>
</organism>
<dbReference type="SUPFAM" id="SSF54928">
    <property type="entry name" value="RNA-binding domain, RBD"/>
    <property type="match status" value="1"/>
</dbReference>
<protein>
    <recommendedName>
        <fullName evidence="3">RNA recognition motif domain containing protein</fullName>
    </recommendedName>
</protein>
<gene>
    <name evidence="1" type="ORF">ENUP19_0018G0013</name>
</gene>
<sequence length="121" mass="13893">MENSKGKIWLRVPSNVTNDVMFRYFNCIGNILSFKICSIDDKSKVVKLVYESEEDCEKLSHCAHNVCLFGDEFKVTVLKREGKVYGTMGTDGFGLKKAHKNTQSTRSKYDDIHLDYPLGWM</sequence>
<dbReference type="Proteomes" id="UP001628156">
    <property type="component" value="Unassembled WGS sequence"/>
</dbReference>
<proteinExistence type="predicted"/>
<evidence type="ECO:0000313" key="2">
    <source>
        <dbReference type="Proteomes" id="UP001628156"/>
    </source>
</evidence>
<comment type="caution">
    <text evidence="1">The sequence shown here is derived from an EMBL/GenBank/DDBJ whole genome shotgun (WGS) entry which is preliminary data.</text>
</comment>
<keyword evidence="2" id="KW-1185">Reference proteome</keyword>
<dbReference type="InterPro" id="IPR035979">
    <property type="entry name" value="RBD_domain_sf"/>
</dbReference>
<dbReference type="EMBL" id="BAAFRS010000018">
    <property type="protein sequence ID" value="GAB1219181.1"/>
    <property type="molecule type" value="Genomic_DNA"/>
</dbReference>